<dbReference type="InterPro" id="IPR014284">
    <property type="entry name" value="RNA_pol_sigma-70_dom"/>
</dbReference>
<accession>A0ABP3ERE4</accession>
<comment type="similarity">
    <text evidence="1">Belongs to the sigma-70 factor family. ECF subfamily.</text>
</comment>
<evidence type="ECO:0000256" key="4">
    <source>
        <dbReference type="ARBA" id="ARBA00023125"/>
    </source>
</evidence>
<dbReference type="InterPro" id="IPR039425">
    <property type="entry name" value="RNA_pol_sigma-70-like"/>
</dbReference>
<evidence type="ECO:0000259" key="7">
    <source>
        <dbReference type="Pfam" id="PF08281"/>
    </source>
</evidence>
<dbReference type="EMBL" id="BAAAGX010000033">
    <property type="protein sequence ID" value="GAA0274472.1"/>
    <property type="molecule type" value="Genomic_DNA"/>
</dbReference>
<dbReference type="Gene3D" id="1.10.10.10">
    <property type="entry name" value="Winged helix-like DNA-binding domain superfamily/Winged helix DNA-binding domain"/>
    <property type="match status" value="1"/>
</dbReference>
<dbReference type="NCBIfam" id="TIGR02937">
    <property type="entry name" value="sigma70-ECF"/>
    <property type="match status" value="1"/>
</dbReference>
<evidence type="ECO:0000259" key="6">
    <source>
        <dbReference type="Pfam" id="PF04542"/>
    </source>
</evidence>
<dbReference type="PANTHER" id="PTHR43133">
    <property type="entry name" value="RNA POLYMERASE ECF-TYPE SIGMA FACTO"/>
    <property type="match status" value="1"/>
</dbReference>
<dbReference type="SUPFAM" id="SSF88659">
    <property type="entry name" value="Sigma3 and sigma4 domains of RNA polymerase sigma factors"/>
    <property type="match status" value="1"/>
</dbReference>
<comment type="caution">
    <text evidence="8">The sequence shown here is derived from an EMBL/GenBank/DDBJ whole genome shotgun (WGS) entry which is preliminary data.</text>
</comment>
<evidence type="ECO:0000256" key="1">
    <source>
        <dbReference type="ARBA" id="ARBA00010641"/>
    </source>
</evidence>
<dbReference type="Proteomes" id="UP001500967">
    <property type="component" value="Unassembled WGS sequence"/>
</dbReference>
<protein>
    <recommendedName>
        <fullName evidence="10">RNA polymerase sigma-70 factor (Sigma-E family)</fullName>
    </recommendedName>
</protein>
<evidence type="ECO:0000313" key="8">
    <source>
        <dbReference type="EMBL" id="GAA0274472.1"/>
    </source>
</evidence>
<dbReference type="Pfam" id="PF08281">
    <property type="entry name" value="Sigma70_r4_2"/>
    <property type="match status" value="1"/>
</dbReference>
<dbReference type="Pfam" id="PF04542">
    <property type="entry name" value="Sigma70_r2"/>
    <property type="match status" value="1"/>
</dbReference>
<dbReference type="InterPro" id="IPR007627">
    <property type="entry name" value="RNA_pol_sigma70_r2"/>
</dbReference>
<feature type="domain" description="RNA polymerase sigma-70 region 2" evidence="6">
    <location>
        <begin position="87"/>
        <end position="153"/>
    </location>
</feature>
<evidence type="ECO:0000313" key="9">
    <source>
        <dbReference type="Proteomes" id="UP001500967"/>
    </source>
</evidence>
<dbReference type="InterPro" id="IPR013249">
    <property type="entry name" value="RNA_pol_sigma70_r4_t2"/>
</dbReference>
<evidence type="ECO:0000256" key="2">
    <source>
        <dbReference type="ARBA" id="ARBA00023015"/>
    </source>
</evidence>
<dbReference type="NCBIfam" id="TIGR02983">
    <property type="entry name" value="SigE-fam_strep"/>
    <property type="match status" value="1"/>
</dbReference>
<keyword evidence="5" id="KW-0804">Transcription</keyword>
<keyword evidence="3" id="KW-0731">Sigma factor</keyword>
<evidence type="ECO:0000256" key="3">
    <source>
        <dbReference type="ARBA" id="ARBA00023082"/>
    </source>
</evidence>
<dbReference type="InterPro" id="IPR036388">
    <property type="entry name" value="WH-like_DNA-bd_sf"/>
</dbReference>
<gene>
    <name evidence="8" type="ORF">GCM10009539_72690</name>
</gene>
<name>A0ABP3ERE4_9ACTN</name>
<proteinExistence type="inferred from homology"/>
<dbReference type="InterPro" id="IPR013324">
    <property type="entry name" value="RNA_pol_sigma_r3/r4-like"/>
</dbReference>
<dbReference type="PANTHER" id="PTHR43133:SF50">
    <property type="entry name" value="ECF RNA POLYMERASE SIGMA FACTOR SIGM"/>
    <property type="match status" value="1"/>
</dbReference>
<keyword evidence="4" id="KW-0238">DNA-binding</keyword>
<sequence>MTTRRERLAEKARELEEDIDRPTRMRDCLRHAATCTHPPLVECPEWKPRMGWCNSSPTPLRSGCELTGNGDGAMGRTADDDAFEAFVNQRSRALLRYGFLLAGDSHTAADLVQEALLRLRDAWGHGRGRDHPDAYVRTTMYRLHISWWRRLRREHLSERVPDTAVVDPGLRRVEDDTGLWPALRTLGRRQRAVLVLRYYEGLDDDRIAELLGISRVTVRTQAMRGLRTLREQLTEETVPTGPRRNRG</sequence>
<evidence type="ECO:0000256" key="5">
    <source>
        <dbReference type="ARBA" id="ARBA00023163"/>
    </source>
</evidence>
<dbReference type="SUPFAM" id="SSF88946">
    <property type="entry name" value="Sigma2 domain of RNA polymerase sigma factors"/>
    <property type="match status" value="1"/>
</dbReference>
<reference evidence="9" key="1">
    <citation type="journal article" date="2019" name="Int. J. Syst. Evol. Microbiol.">
        <title>The Global Catalogue of Microorganisms (GCM) 10K type strain sequencing project: providing services to taxonomists for standard genome sequencing and annotation.</title>
        <authorList>
            <consortium name="The Broad Institute Genomics Platform"/>
            <consortium name="The Broad Institute Genome Sequencing Center for Infectious Disease"/>
            <person name="Wu L."/>
            <person name="Ma J."/>
        </authorList>
    </citation>
    <scope>NUCLEOTIDE SEQUENCE [LARGE SCALE GENOMIC DNA]</scope>
    <source>
        <strain evidence="9">JCM 10425</strain>
    </source>
</reference>
<dbReference type="InterPro" id="IPR013325">
    <property type="entry name" value="RNA_pol_sigma_r2"/>
</dbReference>
<keyword evidence="9" id="KW-1185">Reference proteome</keyword>
<dbReference type="CDD" id="cd06171">
    <property type="entry name" value="Sigma70_r4"/>
    <property type="match status" value="1"/>
</dbReference>
<dbReference type="Gene3D" id="1.10.1740.10">
    <property type="match status" value="1"/>
</dbReference>
<feature type="domain" description="RNA polymerase sigma factor 70 region 4 type 2" evidence="7">
    <location>
        <begin position="182"/>
        <end position="229"/>
    </location>
</feature>
<dbReference type="RefSeq" id="WP_344653473.1">
    <property type="nucleotide sequence ID" value="NZ_BAAAGX010000033.1"/>
</dbReference>
<dbReference type="InterPro" id="IPR014325">
    <property type="entry name" value="RNA_pol_sigma-E_actinobac"/>
</dbReference>
<organism evidence="8 9">
    <name type="scientific">Cryptosporangium japonicum</name>
    <dbReference type="NCBI Taxonomy" id="80872"/>
    <lineage>
        <taxon>Bacteria</taxon>
        <taxon>Bacillati</taxon>
        <taxon>Actinomycetota</taxon>
        <taxon>Actinomycetes</taxon>
        <taxon>Cryptosporangiales</taxon>
        <taxon>Cryptosporangiaceae</taxon>
        <taxon>Cryptosporangium</taxon>
    </lineage>
</organism>
<keyword evidence="2" id="KW-0805">Transcription regulation</keyword>
<evidence type="ECO:0008006" key="10">
    <source>
        <dbReference type="Google" id="ProtNLM"/>
    </source>
</evidence>